<sequence length="44" mass="4871">MPPSLETAGVPPLEAQTPQQFTAMMSERLALYKDLIDRAGIRPE</sequence>
<name>A0ABZ2RSM6_9BURK</name>
<organism evidence="1 2">
    <name type="scientific">Achromobacter veterisilvae</name>
    <dbReference type="NCBI Taxonomy" id="2069367"/>
    <lineage>
        <taxon>Bacteria</taxon>
        <taxon>Pseudomonadati</taxon>
        <taxon>Pseudomonadota</taxon>
        <taxon>Betaproteobacteria</taxon>
        <taxon>Burkholderiales</taxon>
        <taxon>Alcaligenaceae</taxon>
        <taxon>Achromobacter</taxon>
    </lineage>
</organism>
<dbReference type="Proteomes" id="UP001456224">
    <property type="component" value="Chromosome"/>
</dbReference>
<gene>
    <name evidence="1" type="ORF">WHX56_15770</name>
</gene>
<proteinExistence type="predicted"/>
<dbReference type="RefSeq" id="WP_338878320.1">
    <property type="nucleotide sequence ID" value="NZ_CP148753.1"/>
</dbReference>
<evidence type="ECO:0000313" key="2">
    <source>
        <dbReference type="Proteomes" id="UP001456224"/>
    </source>
</evidence>
<dbReference type="EMBL" id="CP148753">
    <property type="protein sequence ID" value="WXR71120.1"/>
    <property type="molecule type" value="Genomic_DNA"/>
</dbReference>
<keyword evidence="2" id="KW-1185">Reference proteome</keyword>
<evidence type="ECO:0000313" key="1">
    <source>
        <dbReference type="EMBL" id="WXR71120.1"/>
    </source>
</evidence>
<reference evidence="1 2" key="1">
    <citation type="submission" date="2024-03" db="EMBL/GenBank/DDBJ databases">
        <title>Reference genomes for the five species model microbial community.</title>
        <authorList>
            <person name="Padfield D."/>
        </authorList>
    </citation>
    <scope>NUCLEOTIDE SEQUENCE [LARGE SCALE GENOMIC DNA]</scope>
    <source>
        <strain evidence="1 2">AB1</strain>
    </source>
</reference>
<accession>A0ABZ2RSM6</accession>
<protein>
    <submittedName>
        <fullName evidence="1">Uncharacterized protein</fullName>
    </submittedName>
</protein>